<dbReference type="GO" id="GO:0016614">
    <property type="term" value="F:oxidoreductase activity, acting on CH-OH group of donors"/>
    <property type="evidence" value="ECO:0007669"/>
    <property type="project" value="InterPro"/>
</dbReference>
<evidence type="ECO:0000259" key="7">
    <source>
        <dbReference type="Pfam" id="PF05199"/>
    </source>
</evidence>
<dbReference type="InterPro" id="IPR036188">
    <property type="entry name" value="FAD/NAD-bd_sf"/>
</dbReference>
<dbReference type="EMBL" id="SOAU01000001">
    <property type="protein sequence ID" value="TDT16618.1"/>
    <property type="molecule type" value="Genomic_DNA"/>
</dbReference>
<evidence type="ECO:0000256" key="4">
    <source>
        <dbReference type="ARBA" id="ARBA00022827"/>
    </source>
</evidence>
<keyword evidence="9" id="KW-1185">Reference proteome</keyword>
<dbReference type="AlphaFoldDB" id="A0A4V3EJ20"/>
<keyword evidence="5" id="KW-0560">Oxidoreductase</keyword>
<feature type="domain" description="Glucose-methanol-choline oxidoreductase N-terminal" evidence="6">
    <location>
        <begin position="130"/>
        <end position="215"/>
    </location>
</feature>
<evidence type="ECO:0000313" key="8">
    <source>
        <dbReference type="EMBL" id="TDT16618.1"/>
    </source>
</evidence>
<sequence>MPRWVVVGGGAAGCVVAARLAQRPGHEVLLVESGPRFDGVPTPAASDLGPYLSDPNRLLPTEVVRRPGRHPEPYLQGHGLGGSSLVNGSIVTGDDPGGHLLPLEEPWAHGPLSAALLDTDPHARPVRLVRRDRRRVTVADAYLAVAPDSLTVVVGEPVRSIRFEGRRATGVQLAGGTYDADAVVVCAGAIRTPALLLRSGVAVPGLGDHLQDHPAFTLTLSLTDGVADPTAPTISCVADHGGFQLLPVEHLSTPGYVALMVGLTTVSSEGRVRLGRDGEPVVELGQLTDPGDRERLVAGVRSALELLSAEPFGAVVERVFVDSAGTTTDDLWSTPDRFEEFVVEHAGGHYHVAGTAREGVVTDAGRVRGYDGLFVADASALPGVPRADPYLAVVTQAERLVSTLTVP</sequence>
<evidence type="ECO:0000256" key="5">
    <source>
        <dbReference type="ARBA" id="ARBA00023002"/>
    </source>
</evidence>
<dbReference type="RefSeq" id="WP_166657522.1">
    <property type="nucleotide sequence ID" value="NZ_SOAU01000001.1"/>
</dbReference>
<evidence type="ECO:0000259" key="6">
    <source>
        <dbReference type="Pfam" id="PF00732"/>
    </source>
</evidence>
<gene>
    <name evidence="8" type="ORF">BDK89_2210</name>
</gene>
<proteinExistence type="inferred from homology"/>
<dbReference type="PANTHER" id="PTHR42784:SF1">
    <property type="entry name" value="PYRANOSE 2-OXIDASE"/>
    <property type="match status" value="1"/>
</dbReference>
<dbReference type="Pfam" id="PF00732">
    <property type="entry name" value="GMC_oxred_N"/>
    <property type="match status" value="1"/>
</dbReference>
<dbReference type="InterPro" id="IPR000172">
    <property type="entry name" value="GMC_OxRdtase_N"/>
</dbReference>
<dbReference type="Pfam" id="PF05199">
    <property type="entry name" value="GMC_oxred_C"/>
    <property type="match status" value="1"/>
</dbReference>
<accession>A0A4V3EJ20</accession>
<reference evidence="8 9" key="1">
    <citation type="submission" date="2019-03" db="EMBL/GenBank/DDBJ databases">
        <title>Sequencing the genomes of 1000 actinobacteria strains.</title>
        <authorList>
            <person name="Klenk H.-P."/>
        </authorList>
    </citation>
    <scope>NUCLEOTIDE SEQUENCE [LARGE SCALE GENOMIC DNA]</scope>
    <source>
        <strain evidence="8 9">DSM 18936</strain>
    </source>
</reference>
<comment type="caution">
    <text evidence="8">The sequence shown here is derived from an EMBL/GenBank/DDBJ whole genome shotgun (WGS) entry which is preliminary data.</text>
</comment>
<protein>
    <submittedName>
        <fullName evidence="8">Choline dehydrogenase-like flavoprotein</fullName>
    </submittedName>
</protein>
<comment type="cofactor">
    <cofactor evidence="1">
        <name>FAD</name>
        <dbReference type="ChEBI" id="CHEBI:57692"/>
    </cofactor>
</comment>
<dbReference type="InterPro" id="IPR007867">
    <property type="entry name" value="GMC_OxRtase_C"/>
</dbReference>
<dbReference type="Pfam" id="PF13450">
    <property type="entry name" value="NAD_binding_8"/>
    <property type="match status" value="1"/>
</dbReference>
<organism evidence="8 9">
    <name type="scientific">Ilumatobacter fluminis</name>
    <dbReference type="NCBI Taxonomy" id="467091"/>
    <lineage>
        <taxon>Bacteria</taxon>
        <taxon>Bacillati</taxon>
        <taxon>Actinomycetota</taxon>
        <taxon>Acidimicrobiia</taxon>
        <taxon>Acidimicrobiales</taxon>
        <taxon>Ilumatobacteraceae</taxon>
        <taxon>Ilumatobacter</taxon>
    </lineage>
</organism>
<dbReference type="Proteomes" id="UP000294558">
    <property type="component" value="Unassembled WGS sequence"/>
</dbReference>
<dbReference type="SUPFAM" id="SSF54373">
    <property type="entry name" value="FAD-linked reductases, C-terminal domain"/>
    <property type="match status" value="1"/>
</dbReference>
<evidence type="ECO:0000256" key="1">
    <source>
        <dbReference type="ARBA" id="ARBA00001974"/>
    </source>
</evidence>
<keyword evidence="4" id="KW-0274">FAD</keyword>
<dbReference type="SUPFAM" id="SSF51905">
    <property type="entry name" value="FAD/NAD(P)-binding domain"/>
    <property type="match status" value="1"/>
</dbReference>
<dbReference type="Gene3D" id="3.50.50.60">
    <property type="entry name" value="FAD/NAD(P)-binding domain"/>
    <property type="match status" value="2"/>
</dbReference>
<dbReference type="PANTHER" id="PTHR42784">
    <property type="entry name" value="PYRANOSE 2-OXIDASE"/>
    <property type="match status" value="1"/>
</dbReference>
<dbReference type="Gene3D" id="3.30.410.40">
    <property type="match status" value="1"/>
</dbReference>
<evidence type="ECO:0000256" key="2">
    <source>
        <dbReference type="ARBA" id="ARBA00010790"/>
    </source>
</evidence>
<evidence type="ECO:0000313" key="9">
    <source>
        <dbReference type="Proteomes" id="UP000294558"/>
    </source>
</evidence>
<dbReference type="InterPro" id="IPR051473">
    <property type="entry name" value="P2Ox-like"/>
</dbReference>
<feature type="domain" description="Glucose-methanol-choline oxidoreductase C-terminal" evidence="7">
    <location>
        <begin position="268"/>
        <end position="395"/>
    </location>
</feature>
<evidence type="ECO:0000256" key="3">
    <source>
        <dbReference type="ARBA" id="ARBA00022630"/>
    </source>
</evidence>
<keyword evidence="3" id="KW-0285">Flavoprotein</keyword>
<comment type="similarity">
    <text evidence="2">Belongs to the GMC oxidoreductase family.</text>
</comment>
<dbReference type="GO" id="GO:0050660">
    <property type="term" value="F:flavin adenine dinucleotide binding"/>
    <property type="evidence" value="ECO:0007669"/>
    <property type="project" value="InterPro"/>
</dbReference>
<name>A0A4V3EJ20_9ACTN</name>